<dbReference type="AlphaFoldDB" id="A0AB34FZU7"/>
<feature type="region of interest" description="Disordered" evidence="1">
    <location>
        <begin position="132"/>
        <end position="155"/>
    </location>
</feature>
<gene>
    <name evidence="2" type="ORF">O9K51_04729</name>
</gene>
<feature type="compositionally biased region" description="Basic and acidic residues" evidence="1">
    <location>
        <begin position="28"/>
        <end position="38"/>
    </location>
</feature>
<comment type="caution">
    <text evidence="2">The sequence shown here is derived from an EMBL/GenBank/DDBJ whole genome shotgun (WGS) entry which is preliminary data.</text>
</comment>
<organism evidence="2 3">
    <name type="scientific">Purpureocillium lavendulum</name>
    <dbReference type="NCBI Taxonomy" id="1247861"/>
    <lineage>
        <taxon>Eukaryota</taxon>
        <taxon>Fungi</taxon>
        <taxon>Dikarya</taxon>
        <taxon>Ascomycota</taxon>
        <taxon>Pezizomycotina</taxon>
        <taxon>Sordariomycetes</taxon>
        <taxon>Hypocreomycetidae</taxon>
        <taxon>Hypocreales</taxon>
        <taxon>Ophiocordycipitaceae</taxon>
        <taxon>Purpureocillium</taxon>
    </lineage>
</organism>
<evidence type="ECO:0000313" key="3">
    <source>
        <dbReference type="Proteomes" id="UP001163105"/>
    </source>
</evidence>
<reference evidence="2" key="1">
    <citation type="submission" date="2023-01" db="EMBL/GenBank/DDBJ databases">
        <title>The growth and conidiation of Purpureocillium lavendulum are regulated by nitrogen source and histone H3K14 acetylation.</title>
        <authorList>
            <person name="Tang P."/>
            <person name="Han J."/>
            <person name="Zhang C."/>
            <person name="Tang P."/>
            <person name="Qi F."/>
            <person name="Zhang K."/>
            <person name="Liang L."/>
        </authorList>
    </citation>
    <scope>NUCLEOTIDE SEQUENCE</scope>
    <source>
        <strain evidence="2">YMF1.00683</strain>
    </source>
</reference>
<accession>A0AB34FZU7</accession>
<name>A0AB34FZU7_9HYPO</name>
<dbReference type="Proteomes" id="UP001163105">
    <property type="component" value="Unassembled WGS sequence"/>
</dbReference>
<protein>
    <submittedName>
        <fullName evidence="2">Uncharacterized protein</fullName>
    </submittedName>
</protein>
<evidence type="ECO:0000256" key="1">
    <source>
        <dbReference type="SAM" id="MobiDB-lite"/>
    </source>
</evidence>
<feature type="region of interest" description="Disordered" evidence="1">
    <location>
        <begin position="28"/>
        <end position="50"/>
    </location>
</feature>
<sequence>MTDLGGEAWARMRDGLTDLCQQACRDLSKPDGEMMNERDDTEGPTTGRLSGSPSGFWRLLCRNVPRYYPEAGAAGATDNRADYQRQAQFSSPTHHAFHRTTMSEPRDDVGFLARPSDLQLIYRTLPGAQLQASSTFTTPARSDASPVTLPRPVRQ</sequence>
<keyword evidence="3" id="KW-1185">Reference proteome</keyword>
<proteinExistence type="predicted"/>
<dbReference type="EMBL" id="JAQHRD010000003">
    <property type="protein sequence ID" value="KAJ6443550.1"/>
    <property type="molecule type" value="Genomic_DNA"/>
</dbReference>
<evidence type="ECO:0000313" key="2">
    <source>
        <dbReference type="EMBL" id="KAJ6443550.1"/>
    </source>
</evidence>